<evidence type="ECO:0000256" key="4">
    <source>
        <dbReference type="ARBA" id="ARBA00022553"/>
    </source>
</evidence>
<dbReference type="Proteomes" id="UP000231693">
    <property type="component" value="Unassembled WGS sequence"/>
</dbReference>
<comment type="subcellular location">
    <subcellularLocation>
        <location evidence="2">Membrane</location>
    </subcellularLocation>
</comment>
<keyword evidence="11" id="KW-0472">Membrane</keyword>
<keyword evidence="6 11" id="KW-0812">Transmembrane</keyword>
<comment type="catalytic activity">
    <reaction evidence="1">
        <text>ATP + protein L-histidine = ADP + protein N-phospho-L-histidine.</text>
        <dbReference type="EC" id="2.7.13.3"/>
    </reaction>
</comment>
<keyword evidence="9" id="KW-0902">Two-component regulatory system</keyword>
<dbReference type="InterPro" id="IPR050428">
    <property type="entry name" value="TCS_sensor_his_kinase"/>
</dbReference>
<dbReference type="AlphaFoldDB" id="A0A2M9CC30"/>
<feature type="transmembrane region" description="Helical" evidence="11">
    <location>
        <begin position="12"/>
        <end position="31"/>
    </location>
</feature>
<feature type="compositionally biased region" description="Low complexity" evidence="10">
    <location>
        <begin position="732"/>
        <end position="747"/>
    </location>
</feature>
<evidence type="ECO:0000259" key="13">
    <source>
        <dbReference type="PROSITE" id="PS50885"/>
    </source>
</evidence>
<dbReference type="InterPro" id="IPR003594">
    <property type="entry name" value="HATPase_dom"/>
</dbReference>
<evidence type="ECO:0000256" key="10">
    <source>
        <dbReference type="SAM" id="MobiDB-lite"/>
    </source>
</evidence>
<feature type="compositionally biased region" description="Low complexity" evidence="10">
    <location>
        <begin position="928"/>
        <end position="968"/>
    </location>
</feature>
<dbReference type="InterPro" id="IPR005467">
    <property type="entry name" value="His_kinase_dom"/>
</dbReference>
<feature type="region of interest" description="Disordered" evidence="10">
    <location>
        <begin position="859"/>
        <end position="1027"/>
    </location>
</feature>
<evidence type="ECO:0000313" key="15">
    <source>
        <dbReference type="Proteomes" id="UP000231693"/>
    </source>
</evidence>
<dbReference type="PANTHER" id="PTHR45436:SF5">
    <property type="entry name" value="SENSOR HISTIDINE KINASE TRCS"/>
    <property type="match status" value="1"/>
</dbReference>
<feature type="region of interest" description="Disordered" evidence="10">
    <location>
        <begin position="1051"/>
        <end position="1071"/>
    </location>
</feature>
<dbReference type="CDD" id="cd16936">
    <property type="entry name" value="HATPase_RsbW-like"/>
    <property type="match status" value="1"/>
</dbReference>
<evidence type="ECO:0000256" key="5">
    <source>
        <dbReference type="ARBA" id="ARBA00022679"/>
    </source>
</evidence>
<accession>A0A2M9CC30</accession>
<dbReference type="PANTHER" id="PTHR45436">
    <property type="entry name" value="SENSOR HISTIDINE KINASE YKOH"/>
    <property type="match status" value="1"/>
</dbReference>
<comment type="caution">
    <text evidence="14">The sequence shown here is derived from an EMBL/GenBank/DDBJ whole genome shotgun (WGS) entry which is preliminary data.</text>
</comment>
<dbReference type="EMBL" id="PGFE01000007">
    <property type="protein sequence ID" value="PJJ68642.1"/>
    <property type="molecule type" value="Genomic_DNA"/>
</dbReference>
<keyword evidence="8 11" id="KW-1133">Transmembrane helix</keyword>
<evidence type="ECO:0000256" key="9">
    <source>
        <dbReference type="ARBA" id="ARBA00023012"/>
    </source>
</evidence>
<feature type="compositionally biased region" description="Polar residues" evidence="10">
    <location>
        <begin position="914"/>
        <end position="924"/>
    </location>
</feature>
<feature type="compositionally biased region" description="Basic residues" evidence="10">
    <location>
        <begin position="1005"/>
        <end position="1014"/>
    </location>
</feature>
<dbReference type="Pfam" id="PF02518">
    <property type="entry name" value="HATPase_c"/>
    <property type="match status" value="1"/>
</dbReference>
<dbReference type="EC" id="2.7.13.3" evidence="3"/>
<evidence type="ECO:0000259" key="12">
    <source>
        <dbReference type="PROSITE" id="PS50109"/>
    </source>
</evidence>
<feature type="region of interest" description="Disordered" evidence="10">
    <location>
        <begin position="694"/>
        <end position="777"/>
    </location>
</feature>
<dbReference type="SMART" id="SM00304">
    <property type="entry name" value="HAMP"/>
    <property type="match status" value="1"/>
</dbReference>
<protein>
    <recommendedName>
        <fullName evidence="3">histidine kinase</fullName>
        <ecNumber evidence="3">2.7.13.3</ecNumber>
    </recommendedName>
</protein>
<feature type="compositionally biased region" description="Low complexity" evidence="10">
    <location>
        <begin position="885"/>
        <end position="907"/>
    </location>
</feature>
<evidence type="ECO:0000313" key="14">
    <source>
        <dbReference type="EMBL" id="PJJ68642.1"/>
    </source>
</evidence>
<gene>
    <name evidence="14" type="ORF">CLV28_3058</name>
</gene>
<dbReference type="GO" id="GO:0004673">
    <property type="term" value="F:protein histidine kinase activity"/>
    <property type="evidence" value="ECO:0007669"/>
    <property type="project" value="UniProtKB-EC"/>
</dbReference>
<dbReference type="Gene3D" id="3.30.565.10">
    <property type="entry name" value="Histidine kinase-like ATPase, C-terminal domain"/>
    <property type="match status" value="1"/>
</dbReference>
<name>A0A2M9CC30_9CELL</name>
<proteinExistence type="predicted"/>
<evidence type="ECO:0000256" key="2">
    <source>
        <dbReference type="ARBA" id="ARBA00004370"/>
    </source>
</evidence>
<dbReference type="SMART" id="SM00387">
    <property type="entry name" value="HATPase_c"/>
    <property type="match status" value="1"/>
</dbReference>
<dbReference type="InterPro" id="IPR036890">
    <property type="entry name" value="HATPase_C_sf"/>
</dbReference>
<dbReference type="Pfam" id="PF08376">
    <property type="entry name" value="NIT"/>
    <property type="match status" value="1"/>
</dbReference>
<dbReference type="PROSITE" id="PS50885">
    <property type="entry name" value="HAMP"/>
    <property type="match status" value="1"/>
</dbReference>
<dbReference type="InterPro" id="IPR013587">
    <property type="entry name" value="Nitrate/nitrite_sensing"/>
</dbReference>
<evidence type="ECO:0000256" key="3">
    <source>
        <dbReference type="ARBA" id="ARBA00012438"/>
    </source>
</evidence>
<reference evidence="14 15" key="1">
    <citation type="submission" date="2017-11" db="EMBL/GenBank/DDBJ databases">
        <title>Genomic Encyclopedia of Archaeal and Bacterial Type Strains, Phase II (KMG-II): From Individual Species to Whole Genera.</title>
        <authorList>
            <person name="Goeker M."/>
        </authorList>
    </citation>
    <scope>NUCLEOTIDE SEQUENCE [LARGE SCALE GENOMIC DNA]</scope>
    <source>
        <strain evidence="14 15">DSM 25478</strain>
    </source>
</reference>
<feature type="domain" description="HAMP" evidence="13">
    <location>
        <begin position="331"/>
        <end position="399"/>
    </location>
</feature>
<sequence>MLRRLSVRGKILAAIAVPVIVLFLAAAYISVGAVGDARRASQTAALVDALATQDAAGKALAAERGLTLAGARVDGQSADELKAARQVTDRALRARDAAFEDLSVSALDDRVGAAIDRTISDGDQLLNLRRTIDDDVTPELYSTALYTAFIERAIGVQDELANTTADRELARYLEAYTLLDESMAQDTVELPLVGALLGMDSESDAYPAATARIALLVAQDDDLYAETQRAVRDLNDSDLSYPATSAAFANIRSLLAASNPGAVTADMATNWGKTSAEHLANLTKVRDATRNSAGDIAEADSTAETTTAVVTTLVTLAAIIGSILLAGFIGSRIVNPLRRLTAAAADVRDQLPTLVEQVAVPGQGPSIDIAPIEIESSDEVGQLARAFNDVNSTTIQTAREQAALRGSIAEMFVNVARRDQVLLNRQLAFLDDLERAEEDASTLSNLFRLDHLATRMRRNAESLLVLAGIDSGRRVRQPMPASDVIRTASSEIELYDRVRLNLAVDPQMLGHNALNAAHLLAELLENATNFSEPHTPVEVSIAQDDRGVHVSIRDHGLGMTNEEIVEASRKVSVHAATEVVGAQRLGLFVVGRLADRLSANVSFFACPDGGTEVTVTFPPALFVAASSVPLPQPTDPLDQRTQTAAGQLAAGPQSAALPVRGGGPVTGAMPAATGSTPTVDEAPLVKAVDLDALTDGTTAGGMPRRRSRSVDTGTSAPSASLASGPTTGSIVLPPLAAPSLPDDLPSSDQDEAWAPPAEVQPSASGLPSRAARRTAEPTVALEAEVSNPVSLPGAEAVESIEVPVLEVSERSAMFSSFRSMGAMSTEVSEQAHDFEAAAEQAGPLGGELREVAATSETDLTREFDEVARPLTDAVPTVGGFGDGRTWAPQPAETQPAPAQPAEAWAPAGVEQWAPQGTPSASGEQSGWAPAQQPASEQPAVEQTAIQPAVAQPAAQAAPAEQQAGPADASQGEEVPEALRFDALPRFEELMTDLPTRRSLRESSAARRRGLFGRRPRTEETPVVPAASVVREAPAEQVASAPVALNVPAQPEPAAPVSVWSPQPAATDAPLAQRESLVQREAPAQPLVRRESAFSAQVAVDDTPQPAAWNPPAPLQRRTPQEQALEVPIDPDYIHDSVEARSEWMASAVLYEEMTALMRANERGDGPLSSSAHEEYRPQVEYSQDANLRRRGGRPQAAPAGPFSAQIERDPEQLRSRLSAFQSGMSRGRAELGGDQDSTAPGMTMNDVPDSAASTR</sequence>
<feature type="compositionally biased region" description="Basic and acidic residues" evidence="10">
    <location>
        <begin position="976"/>
        <end position="1004"/>
    </location>
</feature>
<organism evidence="14 15">
    <name type="scientific">Sediminihabitans luteus</name>
    <dbReference type="NCBI Taxonomy" id="1138585"/>
    <lineage>
        <taxon>Bacteria</taxon>
        <taxon>Bacillati</taxon>
        <taxon>Actinomycetota</taxon>
        <taxon>Actinomycetes</taxon>
        <taxon>Micrococcales</taxon>
        <taxon>Cellulomonadaceae</taxon>
        <taxon>Sediminihabitans</taxon>
    </lineage>
</organism>
<dbReference type="SUPFAM" id="SSF55874">
    <property type="entry name" value="ATPase domain of HSP90 chaperone/DNA topoisomerase II/histidine kinase"/>
    <property type="match status" value="1"/>
</dbReference>
<dbReference type="GO" id="GO:0005886">
    <property type="term" value="C:plasma membrane"/>
    <property type="evidence" value="ECO:0007669"/>
    <property type="project" value="TreeGrafter"/>
</dbReference>
<feature type="region of interest" description="Disordered" evidence="10">
    <location>
        <begin position="632"/>
        <end position="680"/>
    </location>
</feature>
<dbReference type="PROSITE" id="PS50109">
    <property type="entry name" value="HIS_KIN"/>
    <property type="match status" value="1"/>
</dbReference>
<dbReference type="Pfam" id="PF00672">
    <property type="entry name" value="HAMP"/>
    <property type="match status" value="1"/>
</dbReference>
<keyword evidence="7 14" id="KW-0418">Kinase</keyword>
<dbReference type="Gene3D" id="6.10.340.10">
    <property type="match status" value="1"/>
</dbReference>
<feature type="domain" description="Histidine kinase" evidence="12">
    <location>
        <begin position="453"/>
        <end position="621"/>
    </location>
</feature>
<keyword evidence="5" id="KW-0808">Transferase</keyword>
<evidence type="ECO:0000256" key="8">
    <source>
        <dbReference type="ARBA" id="ARBA00022989"/>
    </source>
</evidence>
<dbReference type="OrthoDB" id="4652229at2"/>
<evidence type="ECO:0000256" key="6">
    <source>
        <dbReference type="ARBA" id="ARBA00022692"/>
    </source>
</evidence>
<keyword evidence="4" id="KW-0597">Phosphoprotein</keyword>
<feature type="compositionally biased region" description="Polar residues" evidence="10">
    <location>
        <begin position="710"/>
        <end position="729"/>
    </location>
</feature>
<evidence type="ECO:0000256" key="7">
    <source>
        <dbReference type="ARBA" id="ARBA00022777"/>
    </source>
</evidence>
<dbReference type="CDD" id="cd06225">
    <property type="entry name" value="HAMP"/>
    <property type="match status" value="1"/>
</dbReference>
<dbReference type="GO" id="GO:0000160">
    <property type="term" value="P:phosphorelay signal transduction system"/>
    <property type="evidence" value="ECO:0007669"/>
    <property type="project" value="UniProtKB-KW"/>
</dbReference>
<feature type="region of interest" description="Disordered" evidence="10">
    <location>
        <begin position="1161"/>
        <end position="1255"/>
    </location>
</feature>
<keyword evidence="15" id="KW-1185">Reference proteome</keyword>
<dbReference type="InterPro" id="IPR003660">
    <property type="entry name" value="HAMP_dom"/>
</dbReference>
<evidence type="ECO:0000256" key="1">
    <source>
        <dbReference type="ARBA" id="ARBA00000085"/>
    </source>
</evidence>
<evidence type="ECO:0000256" key="11">
    <source>
        <dbReference type="SAM" id="Phobius"/>
    </source>
</evidence>